<evidence type="ECO:0000313" key="2">
    <source>
        <dbReference type="Proteomes" id="UP000439903"/>
    </source>
</evidence>
<dbReference type="OrthoDB" id="2414273at2759"/>
<gene>
    <name evidence="1" type="ORF">F8M41_000290</name>
</gene>
<accession>A0A8H3XHW6</accession>
<reference evidence="1 2" key="1">
    <citation type="journal article" date="2019" name="Environ. Microbiol.">
        <title>At the nexus of three kingdoms: the genome of the mycorrhizal fungus Gigaspora margarita provides insights into plant, endobacterial and fungal interactions.</title>
        <authorList>
            <person name="Venice F."/>
            <person name="Ghignone S."/>
            <person name="Salvioli di Fossalunga A."/>
            <person name="Amselem J."/>
            <person name="Novero M."/>
            <person name="Xianan X."/>
            <person name="Sedzielewska Toro K."/>
            <person name="Morin E."/>
            <person name="Lipzen A."/>
            <person name="Grigoriev I.V."/>
            <person name="Henrissat B."/>
            <person name="Martin F.M."/>
            <person name="Bonfante P."/>
        </authorList>
    </citation>
    <scope>NUCLEOTIDE SEQUENCE [LARGE SCALE GENOMIC DNA]</scope>
    <source>
        <strain evidence="1 2">BEG34</strain>
    </source>
</reference>
<comment type="caution">
    <text evidence="1">The sequence shown here is derived from an EMBL/GenBank/DDBJ whole genome shotgun (WGS) entry which is preliminary data.</text>
</comment>
<dbReference type="EMBL" id="WTPW01001012">
    <property type="protein sequence ID" value="KAF0462459.1"/>
    <property type="molecule type" value="Genomic_DNA"/>
</dbReference>
<name>A0A8H3XHW6_GIGMA</name>
<sequence>MKTASTSQSGHSRQRFVFEDNNISKMLPYDIILILQDPNFWNQLYELQDLLFLLYGVLIKLQKDVARLYEIIYCFG</sequence>
<protein>
    <submittedName>
        <fullName evidence="1">Uncharacterized protein</fullName>
    </submittedName>
</protein>
<proteinExistence type="predicted"/>
<dbReference type="AlphaFoldDB" id="A0A8H3XHW6"/>
<dbReference type="Proteomes" id="UP000439903">
    <property type="component" value="Unassembled WGS sequence"/>
</dbReference>
<evidence type="ECO:0000313" key="1">
    <source>
        <dbReference type="EMBL" id="KAF0462459.1"/>
    </source>
</evidence>
<organism evidence="1 2">
    <name type="scientific">Gigaspora margarita</name>
    <dbReference type="NCBI Taxonomy" id="4874"/>
    <lineage>
        <taxon>Eukaryota</taxon>
        <taxon>Fungi</taxon>
        <taxon>Fungi incertae sedis</taxon>
        <taxon>Mucoromycota</taxon>
        <taxon>Glomeromycotina</taxon>
        <taxon>Glomeromycetes</taxon>
        <taxon>Diversisporales</taxon>
        <taxon>Gigasporaceae</taxon>
        <taxon>Gigaspora</taxon>
    </lineage>
</organism>
<keyword evidence="2" id="KW-1185">Reference proteome</keyword>